<keyword evidence="6" id="KW-1185">Reference proteome</keyword>
<accession>A0AAJ0N6M0</accession>
<dbReference type="Pfam" id="PF13175">
    <property type="entry name" value="AAA_15"/>
    <property type="match status" value="2"/>
</dbReference>
<proteinExistence type="predicted"/>
<dbReference type="EMBL" id="JSYJ01000005">
    <property type="protein sequence ID" value="KHM98320.1"/>
    <property type="molecule type" value="Genomic_DNA"/>
</dbReference>
<evidence type="ECO:0000313" key="5">
    <source>
        <dbReference type="Proteomes" id="UP000030969"/>
    </source>
</evidence>
<comment type="caution">
    <text evidence="3">The sequence shown here is derived from an EMBL/GenBank/DDBJ whole genome shotgun (WGS) entry which is preliminary data.</text>
</comment>
<gene>
    <name evidence="4" type="ORF">LN473_02885</name>
    <name evidence="3" type="ORF">OR61_01665</name>
</gene>
<feature type="domain" description="Endonuclease GajA/Old nuclease/RecF-like AAA" evidence="1">
    <location>
        <begin position="1"/>
        <end position="50"/>
    </location>
</feature>
<name>A0AAJ0N6M0_9XANT</name>
<dbReference type="Pfam" id="PF20469">
    <property type="entry name" value="OLD-like_TOPRIM"/>
    <property type="match status" value="1"/>
</dbReference>
<sequence>MKIRHIEIANFRKLQAVRVDLTDDTTLLVGANNSGKSSAMLALRRFLVSHKSTFRLLDFTLCHFPTIDAIGKEWEAALAGSQPPVVDPWMAMVPMLDLWLSAENGELHFVKDLIPSFSWRSGLVGVRFRLEPKDIVALYNDFRSERERVHALEAEAAKDVDKAALTLWPKNLTDFLTRRLGVHFEMRWYRLDPARLVEPDTVTREALPQHLGASTIPMQTNPLAGLIRVHEINAQRGFGELDESEDSASAGRSGRRLSEQLRAYYKRHLDPEQSPGPSDIDALRAMDAARDAFDVRLAASFKPAFQEVESLGYPGANDPTIHVTTQLSAADGINHESAVLFELDSIGGATGTPPLRLPETSNGLGYQNLISMIFRLMSFRDAWLRKSKAALASGDLIVEPIHLVMIEEPEAHLHAQVQQVFVRHAYHVLINDPLLRKFPGLSTQMVVSSHSSHIAHELPYASLRYFRRLPAGMHGKQVPISTVSNLEAVFGDDTSTKRFVTRYLRSQHADVFFADALILVEGAAERILLPHFIRNRFPQLHQAYVTLLEVGGSHAHRLRPLLNALGIPGLVITDIDALGDKASVPIKRNAGQVTGNPTLRSWLKSNNNKREIDFLLDLATTDKVIVSDDLYSIRMAYQTPAYVAVPVGASPEEVLPGTFEDALVFANFAHFAAARGNGMIGAVAREIAKATSGEALASGLFKVIGDGDKAGFALGVLYDTDFKDLIPPHYIEEGLSWLQERIVKKKHEMLLVSVSVEEGVHE</sequence>
<dbReference type="AlphaFoldDB" id="A0AAJ0N6M0"/>
<evidence type="ECO:0000259" key="2">
    <source>
        <dbReference type="Pfam" id="PF20469"/>
    </source>
</evidence>
<dbReference type="PANTHER" id="PTHR43581:SF2">
    <property type="entry name" value="EXCINUCLEASE ATPASE SUBUNIT"/>
    <property type="match status" value="1"/>
</dbReference>
<organism evidence="3 5">
    <name type="scientific">Xanthomonas vesicatoria</name>
    <dbReference type="NCBI Taxonomy" id="56460"/>
    <lineage>
        <taxon>Bacteria</taxon>
        <taxon>Pseudomonadati</taxon>
        <taxon>Pseudomonadota</taxon>
        <taxon>Gammaproteobacteria</taxon>
        <taxon>Lysobacterales</taxon>
        <taxon>Lysobacteraceae</taxon>
        <taxon>Xanthomonas</taxon>
    </lineage>
</organism>
<reference evidence="3 5" key="1">
    <citation type="submission" date="2014-11" db="EMBL/GenBank/DDBJ databases">
        <title>Draft Genome Sequences of Xanthomonas vesicatoria Strains from the Balkan Peninsula.</title>
        <authorList>
            <person name="Vancheva T."/>
            <person name="Lefeuvre P."/>
            <person name="Bogatzevska N."/>
            <person name="Moncheva P."/>
            <person name="Koebnik R."/>
        </authorList>
    </citation>
    <scope>NUCLEOTIDE SEQUENCE [LARGE SCALE GENOMIC DNA]</scope>
    <source>
        <strain evidence="3 5">53M</strain>
    </source>
</reference>
<dbReference type="Proteomes" id="UP001430544">
    <property type="component" value="Unassembled WGS sequence"/>
</dbReference>
<dbReference type="InterPro" id="IPR051396">
    <property type="entry name" value="Bact_Antivir_Def_Nuclease"/>
</dbReference>
<dbReference type="InterPro" id="IPR034139">
    <property type="entry name" value="TOPRIM_OLD"/>
</dbReference>
<dbReference type="Proteomes" id="UP000030969">
    <property type="component" value="Unassembled WGS sequence"/>
</dbReference>
<protein>
    <submittedName>
        <fullName evidence="4">AAA family ATPase</fullName>
    </submittedName>
</protein>
<evidence type="ECO:0000313" key="3">
    <source>
        <dbReference type="EMBL" id="KHM98320.1"/>
    </source>
</evidence>
<dbReference type="EMBL" id="JAJIUN010000009">
    <property type="protein sequence ID" value="MCC8620955.1"/>
    <property type="molecule type" value="Genomic_DNA"/>
</dbReference>
<evidence type="ECO:0000313" key="4">
    <source>
        <dbReference type="EMBL" id="MCC8620955.1"/>
    </source>
</evidence>
<feature type="domain" description="Endonuclease GajA/Old nuclease/RecF-like AAA" evidence="1">
    <location>
        <begin position="232"/>
        <end position="455"/>
    </location>
</feature>
<dbReference type="CDD" id="cd01026">
    <property type="entry name" value="TOPRIM_OLD"/>
    <property type="match status" value="1"/>
</dbReference>
<dbReference type="SUPFAM" id="SSF52540">
    <property type="entry name" value="P-loop containing nucleoside triphosphate hydrolases"/>
    <property type="match status" value="1"/>
</dbReference>
<reference evidence="4" key="2">
    <citation type="submission" date="2021-11" db="EMBL/GenBank/DDBJ databases">
        <title>Genome resources and taxonomic validation of 89 Xanthomonas strains.</title>
        <authorList>
            <person name="Tambong J.T."/>
        </authorList>
    </citation>
    <scope>NUCLEOTIDE SEQUENCE</scope>
    <source>
        <strain evidence="4">Bv 5-4A</strain>
    </source>
</reference>
<feature type="domain" description="OLD protein-like TOPRIM" evidence="2">
    <location>
        <begin position="512"/>
        <end position="576"/>
    </location>
</feature>
<dbReference type="InterPro" id="IPR027417">
    <property type="entry name" value="P-loop_NTPase"/>
</dbReference>
<dbReference type="PANTHER" id="PTHR43581">
    <property type="entry name" value="ATP/GTP PHOSPHATASE"/>
    <property type="match status" value="1"/>
</dbReference>
<evidence type="ECO:0000313" key="6">
    <source>
        <dbReference type="Proteomes" id="UP001430544"/>
    </source>
</evidence>
<dbReference type="Gene3D" id="3.40.50.300">
    <property type="entry name" value="P-loop containing nucleotide triphosphate hydrolases"/>
    <property type="match status" value="1"/>
</dbReference>
<evidence type="ECO:0000259" key="1">
    <source>
        <dbReference type="Pfam" id="PF13175"/>
    </source>
</evidence>
<dbReference type="RefSeq" id="WP_039421274.1">
    <property type="nucleotide sequence ID" value="NZ_CP018470.1"/>
</dbReference>
<dbReference type="InterPro" id="IPR041685">
    <property type="entry name" value="AAA_GajA/Old/RecF-like"/>
</dbReference>